<reference evidence="4 5" key="1">
    <citation type="journal article" date="2014" name="Int. J. Syst. Evol. Microbiol.">
        <title>Celeribacter indicus sp. nov., a polycyclic aromatic hydrocarbon-degrading bacterium from deep-sea sediment and reclassification of Huaishuia halophila as Celeribacter halophilus comb. nov.</title>
        <authorList>
            <person name="Lai Q."/>
            <person name="Cao J."/>
            <person name="Yuan J."/>
            <person name="Li F."/>
            <person name="Shao Z."/>
        </authorList>
    </citation>
    <scope>NUCLEOTIDE SEQUENCE [LARGE SCALE GENOMIC DNA]</scope>
    <source>
        <strain evidence="4">P73</strain>
    </source>
</reference>
<evidence type="ECO:0000313" key="5">
    <source>
        <dbReference type="Proteomes" id="UP000031521"/>
    </source>
</evidence>
<evidence type="ECO:0000313" key="4">
    <source>
        <dbReference type="EMBL" id="AJE44888.1"/>
    </source>
</evidence>
<protein>
    <submittedName>
        <fullName evidence="4">TRAP dicarboxylate transporter subunit DctP</fullName>
    </submittedName>
</protein>
<dbReference type="Pfam" id="PF03480">
    <property type="entry name" value="DctP"/>
    <property type="match status" value="1"/>
</dbReference>
<dbReference type="InterPro" id="IPR038404">
    <property type="entry name" value="TRAP_DctP_sf"/>
</dbReference>
<dbReference type="KEGG" id="cid:P73_0173"/>
<dbReference type="NCBIfam" id="NF037995">
    <property type="entry name" value="TRAP_S1"/>
    <property type="match status" value="1"/>
</dbReference>
<evidence type="ECO:0000256" key="2">
    <source>
        <dbReference type="ARBA" id="ARBA00022729"/>
    </source>
</evidence>
<name>A0A0B5DML6_9RHOB</name>
<organism evidence="4 5">
    <name type="scientific">Celeribacter indicus</name>
    <dbReference type="NCBI Taxonomy" id="1208324"/>
    <lineage>
        <taxon>Bacteria</taxon>
        <taxon>Pseudomonadati</taxon>
        <taxon>Pseudomonadota</taxon>
        <taxon>Alphaproteobacteria</taxon>
        <taxon>Rhodobacterales</taxon>
        <taxon>Roseobacteraceae</taxon>
        <taxon>Celeribacter</taxon>
    </lineage>
</organism>
<dbReference type="EMBL" id="CP004393">
    <property type="protein sequence ID" value="AJE44888.1"/>
    <property type="molecule type" value="Genomic_DNA"/>
</dbReference>
<comment type="subcellular location">
    <subcellularLocation>
        <location evidence="1">Periplasm</location>
    </subcellularLocation>
</comment>
<keyword evidence="5" id="KW-1185">Reference proteome</keyword>
<dbReference type="PANTHER" id="PTHR33376">
    <property type="match status" value="1"/>
</dbReference>
<dbReference type="Gene3D" id="3.40.190.170">
    <property type="entry name" value="Bacterial extracellular solute-binding protein, family 7"/>
    <property type="match status" value="1"/>
</dbReference>
<dbReference type="GO" id="GO:0055085">
    <property type="term" value="P:transmembrane transport"/>
    <property type="evidence" value="ECO:0007669"/>
    <property type="project" value="InterPro"/>
</dbReference>
<evidence type="ECO:0000256" key="3">
    <source>
        <dbReference type="ARBA" id="ARBA00022764"/>
    </source>
</evidence>
<gene>
    <name evidence="4" type="ORF">P73_0173</name>
</gene>
<dbReference type="GO" id="GO:0042597">
    <property type="term" value="C:periplasmic space"/>
    <property type="evidence" value="ECO:0007669"/>
    <property type="project" value="UniProtKB-SubCell"/>
</dbReference>
<accession>A0A0B5DML6</accession>
<dbReference type="Proteomes" id="UP000031521">
    <property type="component" value="Chromosome"/>
</dbReference>
<dbReference type="InterPro" id="IPR018389">
    <property type="entry name" value="DctP_fam"/>
</dbReference>
<dbReference type="AlphaFoldDB" id="A0A0B5DML6"/>
<dbReference type="STRING" id="1208324.P73_0173"/>
<sequence length="313" mass="33651">MSAGSPAQAEEAQLRAGVFVPNKTYLSRQAFDEFVDAVNAEGDGLVKIGPVVSNESVPAPDMPAALRSGVLDLIAVPPSYFAAFVPGAEGLPAARVSPETQRENGAWDLLNDALAERANVRLLAQYGAGAPLHVFTTFDVNGLDDLKDRRLGSSNTWKSFFEGAGIQAINTPVNDYYTAVERGVINGFANVNSILPALGLHEVVNYRIDPGFYSAVVVVAINLDTWEGLSEEQKAYLHEKALYLENQISASMAEKDAAIGAQMVEEGNIEIATLPEGDAERFTQIAYDATWDIIRSRAPELGEKLYGLMTGAQ</sequence>
<keyword evidence="2" id="KW-0732">Signal</keyword>
<dbReference type="PANTHER" id="PTHR33376:SF5">
    <property type="entry name" value="EXTRACYTOPLASMIC SOLUTE RECEPTOR PROTEIN"/>
    <property type="match status" value="1"/>
</dbReference>
<evidence type="ECO:0000256" key="1">
    <source>
        <dbReference type="ARBA" id="ARBA00004418"/>
    </source>
</evidence>
<dbReference type="HOGENOM" id="CLU_068413_0_0_5"/>
<proteinExistence type="predicted"/>
<keyword evidence="3" id="KW-0574">Periplasm</keyword>